<dbReference type="EMBL" id="DVIT01000056">
    <property type="protein sequence ID" value="HIS48483.1"/>
    <property type="molecule type" value="Genomic_DNA"/>
</dbReference>
<evidence type="ECO:0000259" key="11">
    <source>
        <dbReference type="Pfam" id="PF00294"/>
    </source>
</evidence>
<dbReference type="Gene3D" id="3.40.1190.20">
    <property type="match status" value="1"/>
</dbReference>
<comment type="caution">
    <text evidence="9">Lacks conserved residue(s) required for the propagation of feature annotation.</text>
</comment>
<organism evidence="12 13">
    <name type="scientific">Candidatus Scybalocola faecigallinarum</name>
    <dbReference type="NCBI Taxonomy" id="2840941"/>
    <lineage>
        <taxon>Bacteria</taxon>
        <taxon>Bacillati</taxon>
        <taxon>Bacillota</taxon>
        <taxon>Clostridia</taxon>
        <taxon>Lachnospirales</taxon>
        <taxon>Lachnospiraceae</taxon>
        <taxon>Lachnospiraceae incertae sedis</taxon>
        <taxon>Candidatus Scybalocola (ex Gilroy et al. 2021)</taxon>
    </lineage>
</organism>
<dbReference type="Pfam" id="PF00294">
    <property type="entry name" value="PfkB"/>
    <property type="match status" value="1"/>
</dbReference>
<comment type="pathway">
    <text evidence="9">Carbohydrate metabolism; D-ribose degradation; D-ribose 5-phosphate from beta-D-ribopyranose: step 2/2.</text>
</comment>
<gene>
    <name evidence="9" type="primary">rbsK</name>
    <name evidence="12" type="ORF">IAB46_13205</name>
</gene>
<dbReference type="GO" id="GO:0019303">
    <property type="term" value="P:D-ribose catabolic process"/>
    <property type="evidence" value="ECO:0007669"/>
    <property type="project" value="UniProtKB-UniRule"/>
</dbReference>
<comment type="activity regulation">
    <text evidence="9">Activated by a monovalent cation that binds near, but not in, the active site. The most likely occupant of the site in vivo is potassium. Ion binding induces a conformational change that may alter substrate affinity.</text>
</comment>
<evidence type="ECO:0000256" key="4">
    <source>
        <dbReference type="ARBA" id="ARBA00022777"/>
    </source>
</evidence>
<feature type="binding site" evidence="9">
    <location>
        <position position="284"/>
    </location>
    <ligand>
        <name>K(+)</name>
        <dbReference type="ChEBI" id="CHEBI:29103"/>
    </ligand>
</feature>
<evidence type="ECO:0000256" key="3">
    <source>
        <dbReference type="ARBA" id="ARBA00022741"/>
    </source>
</evidence>
<keyword evidence="5 9" id="KW-0067">ATP-binding</keyword>
<dbReference type="PANTHER" id="PTHR10584:SF166">
    <property type="entry name" value="RIBOKINASE"/>
    <property type="match status" value="1"/>
</dbReference>
<evidence type="ECO:0000256" key="8">
    <source>
        <dbReference type="ARBA" id="ARBA00023277"/>
    </source>
</evidence>
<keyword evidence="8 9" id="KW-0119">Carbohydrate metabolism</keyword>
<dbReference type="InterPro" id="IPR002139">
    <property type="entry name" value="Ribo/fructo_kinase"/>
</dbReference>
<dbReference type="Proteomes" id="UP000823927">
    <property type="component" value="Unassembled WGS sequence"/>
</dbReference>
<feature type="binding site" evidence="9">
    <location>
        <position position="280"/>
    </location>
    <ligand>
        <name>K(+)</name>
        <dbReference type="ChEBI" id="CHEBI:29103"/>
    </ligand>
</feature>
<dbReference type="PRINTS" id="PR00990">
    <property type="entry name" value="RIBOKINASE"/>
</dbReference>
<evidence type="ECO:0000256" key="6">
    <source>
        <dbReference type="ARBA" id="ARBA00022842"/>
    </source>
</evidence>
<name>A0A9D1F6C8_9FIRM</name>
<accession>A0A9D1F6C8</accession>
<reference evidence="12" key="2">
    <citation type="journal article" date="2021" name="PeerJ">
        <title>Extensive microbial diversity within the chicken gut microbiome revealed by metagenomics and culture.</title>
        <authorList>
            <person name="Gilroy R."/>
            <person name="Ravi A."/>
            <person name="Getino M."/>
            <person name="Pursley I."/>
            <person name="Horton D.L."/>
            <person name="Alikhan N.F."/>
            <person name="Baker D."/>
            <person name="Gharbi K."/>
            <person name="Hall N."/>
            <person name="Watson M."/>
            <person name="Adriaenssens E.M."/>
            <person name="Foster-Nyarko E."/>
            <person name="Jarju S."/>
            <person name="Secka A."/>
            <person name="Antonio M."/>
            <person name="Oren A."/>
            <person name="Chaudhuri R.R."/>
            <person name="La Ragione R."/>
            <person name="Hildebrand F."/>
            <person name="Pallen M.J."/>
        </authorList>
    </citation>
    <scope>NUCLEOTIDE SEQUENCE</scope>
    <source>
        <strain evidence="12">CHK178-757</strain>
    </source>
</reference>
<keyword evidence="2 9" id="KW-0479">Metal-binding</keyword>
<feature type="binding site" evidence="9">
    <location>
        <position position="245"/>
    </location>
    <ligand>
        <name>substrate</name>
    </ligand>
</feature>
<evidence type="ECO:0000256" key="7">
    <source>
        <dbReference type="ARBA" id="ARBA00022958"/>
    </source>
</evidence>
<evidence type="ECO:0000256" key="5">
    <source>
        <dbReference type="ARBA" id="ARBA00022840"/>
    </source>
</evidence>
<dbReference type="GO" id="GO:0046872">
    <property type="term" value="F:metal ion binding"/>
    <property type="evidence" value="ECO:0007669"/>
    <property type="project" value="UniProtKB-KW"/>
</dbReference>
<evidence type="ECO:0000313" key="13">
    <source>
        <dbReference type="Proteomes" id="UP000823927"/>
    </source>
</evidence>
<keyword evidence="3 9" id="KW-0547">Nucleotide-binding</keyword>
<dbReference type="PANTHER" id="PTHR10584">
    <property type="entry name" value="SUGAR KINASE"/>
    <property type="match status" value="1"/>
</dbReference>
<feature type="region of interest" description="Disordered" evidence="10">
    <location>
        <begin position="278"/>
        <end position="299"/>
    </location>
</feature>
<feature type="binding site" evidence="9">
    <location>
        <begin position="38"/>
        <end position="42"/>
    </location>
    <ligand>
        <name>substrate</name>
    </ligand>
</feature>
<keyword evidence="6 9" id="KW-0460">Magnesium</keyword>
<feature type="binding site" evidence="9">
    <location>
        <position position="278"/>
    </location>
    <ligand>
        <name>K(+)</name>
        <dbReference type="ChEBI" id="CHEBI:29103"/>
    </ligand>
</feature>
<dbReference type="GO" id="GO:0005737">
    <property type="term" value="C:cytoplasm"/>
    <property type="evidence" value="ECO:0007669"/>
    <property type="project" value="UniProtKB-SubCell"/>
</dbReference>
<dbReference type="CDD" id="cd01174">
    <property type="entry name" value="ribokinase"/>
    <property type="match status" value="1"/>
</dbReference>
<proteinExistence type="inferred from homology"/>
<dbReference type="GO" id="GO:0005524">
    <property type="term" value="F:ATP binding"/>
    <property type="evidence" value="ECO:0007669"/>
    <property type="project" value="UniProtKB-UniRule"/>
</dbReference>
<dbReference type="InterPro" id="IPR029056">
    <property type="entry name" value="Ribokinase-like"/>
</dbReference>
<keyword evidence="4 9" id="KW-0418">Kinase</keyword>
<feature type="binding site" evidence="9">
    <location>
        <begin position="10"/>
        <end position="12"/>
    </location>
    <ligand>
        <name>substrate</name>
    </ligand>
</feature>
<feature type="binding site" evidence="9">
    <location>
        <position position="239"/>
    </location>
    <ligand>
        <name>K(+)</name>
        <dbReference type="ChEBI" id="CHEBI:29103"/>
    </ligand>
</feature>
<keyword evidence="9" id="KW-0963">Cytoplasm</keyword>
<dbReference type="AlphaFoldDB" id="A0A9D1F6C8"/>
<feature type="domain" description="Carbohydrate kinase PfkB" evidence="11">
    <location>
        <begin position="4"/>
        <end position="287"/>
    </location>
</feature>
<reference evidence="12" key="1">
    <citation type="submission" date="2020-10" db="EMBL/GenBank/DDBJ databases">
        <authorList>
            <person name="Gilroy R."/>
        </authorList>
    </citation>
    <scope>NUCLEOTIDE SEQUENCE</scope>
    <source>
        <strain evidence="12">CHK178-757</strain>
    </source>
</reference>
<comment type="cofactor">
    <cofactor evidence="9">
        <name>Mg(2+)</name>
        <dbReference type="ChEBI" id="CHEBI:18420"/>
    </cofactor>
    <text evidence="9">Requires a divalent cation, most likely magnesium in vivo, as an electrophilic catalyst to aid phosphoryl group transfer. It is the chelate of the metal and the nucleotide that is the actual substrate.</text>
</comment>
<feature type="compositionally biased region" description="Basic and acidic residues" evidence="10">
    <location>
        <begin position="286"/>
        <end position="299"/>
    </location>
</feature>
<dbReference type="InterPro" id="IPR011611">
    <property type="entry name" value="PfkB_dom"/>
</dbReference>
<feature type="binding site" evidence="9">
    <location>
        <begin position="213"/>
        <end position="218"/>
    </location>
    <ligand>
        <name>ATP</name>
        <dbReference type="ChEBI" id="CHEBI:30616"/>
    </ligand>
</feature>
<dbReference type="GO" id="GO:0004747">
    <property type="term" value="F:ribokinase activity"/>
    <property type="evidence" value="ECO:0007669"/>
    <property type="project" value="UniProtKB-UniRule"/>
</dbReference>
<keyword evidence="1 9" id="KW-0808">Transferase</keyword>
<feature type="binding site" evidence="9">
    <location>
        <begin position="244"/>
        <end position="245"/>
    </location>
    <ligand>
        <name>ATP</name>
        <dbReference type="ChEBI" id="CHEBI:30616"/>
    </ligand>
</feature>
<feature type="active site" description="Proton acceptor" evidence="9">
    <location>
        <position position="245"/>
    </location>
</feature>
<keyword evidence="7 9" id="KW-0630">Potassium</keyword>
<comment type="similarity">
    <text evidence="9">Belongs to the carbohydrate kinase PfkB family. Ribokinase subfamily.</text>
</comment>
<dbReference type="HAMAP" id="MF_01987">
    <property type="entry name" value="Ribokinase"/>
    <property type="match status" value="1"/>
</dbReference>
<evidence type="ECO:0000256" key="2">
    <source>
        <dbReference type="ARBA" id="ARBA00022723"/>
    </source>
</evidence>
<dbReference type="InterPro" id="IPR011877">
    <property type="entry name" value="Ribokinase"/>
</dbReference>
<sequence>MRVLNFGSLNIDYVYSVDHFVQKGETISSSMLNVFSGGKGLNQSVALSRAGVEVYHAGMIGMDGLFLVELLEDAGVDTRYVVRSKDVRTGNAIIQNDSQGDNCIILYGGANQAVSKEMIDNVLKEFGSGDWLVLQNEISEIPYIVEKAHERGMKILLNPSPMNEKISAINLSYIDCFILNEVEACALAGDEEDHNLLLNRLHEKFPHAEIVLTRGEKGSMYEGEEGRTEQGAYRVDTVDTTAAGDTFTGYYLAGRLNGQSVKDALDTAAKASAIAVSRKGAAPSIPEKEEVRRFPGREN</sequence>
<evidence type="ECO:0000256" key="1">
    <source>
        <dbReference type="ARBA" id="ARBA00022679"/>
    </source>
</evidence>
<feature type="binding site" evidence="9">
    <location>
        <position position="241"/>
    </location>
    <ligand>
        <name>K(+)</name>
        <dbReference type="ChEBI" id="CHEBI:29103"/>
    </ligand>
</feature>
<evidence type="ECO:0000256" key="10">
    <source>
        <dbReference type="SAM" id="MobiDB-lite"/>
    </source>
</evidence>
<comment type="subcellular location">
    <subcellularLocation>
        <location evidence="9">Cytoplasm</location>
    </subcellularLocation>
</comment>
<evidence type="ECO:0000256" key="9">
    <source>
        <dbReference type="HAMAP-Rule" id="MF_01987"/>
    </source>
</evidence>
<evidence type="ECO:0000313" key="12">
    <source>
        <dbReference type="EMBL" id="HIS48483.1"/>
    </source>
</evidence>
<feature type="binding site" evidence="9">
    <location>
        <position position="275"/>
    </location>
    <ligand>
        <name>K(+)</name>
        <dbReference type="ChEBI" id="CHEBI:29103"/>
    </ligand>
</feature>
<comment type="subunit">
    <text evidence="9">Homodimer.</text>
</comment>
<protein>
    <recommendedName>
        <fullName evidence="9">Ribokinase</fullName>
        <shortName evidence="9">RK</shortName>
        <ecNumber evidence="9">2.7.1.15</ecNumber>
    </recommendedName>
</protein>
<feature type="binding site" evidence="9">
    <location>
        <position position="180"/>
    </location>
    <ligand>
        <name>ATP</name>
        <dbReference type="ChEBI" id="CHEBI:30616"/>
    </ligand>
</feature>
<feature type="binding site" evidence="9">
    <location>
        <position position="137"/>
    </location>
    <ligand>
        <name>substrate</name>
    </ligand>
</feature>
<comment type="function">
    <text evidence="9">Catalyzes the phosphorylation of ribose at O-5 in a reaction requiring ATP and magnesium. The resulting D-ribose-5-phosphate can then be used either for sythesis of nucleotides, histidine, and tryptophan, or as a component of the pentose phosphate pathway.</text>
</comment>
<dbReference type="SUPFAM" id="SSF53613">
    <property type="entry name" value="Ribokinase-like"/>
    <property type="match status" value="1"/>
</dbReference>
<comment type="catalytic activity">
    <reaction evidence="9">
        <text>D-ribose + ATP = D-ribose 5-phosphate + ADP + H(+)</text>
        <dbReference type="Rhea" id="RHEA:13697"/>
        <dbReference type="ChEBI" id="CHEBI:15378"/>
        <dbReference type="ChEBI" id="CHEBI:30616"/>
        <dbReference type="ChEBI" id="CHEBI:47013"/>
        <dbReference type="ChEBI" id="CHEBI:78346"/>
        <dbReference type="ChEBI" id="CHEBI:456216"/>
        <dbReference type="EC" id="2.7.1.15"/>
    </reaction>
</comment>
<comment type="caution">
    <text evidence="12">The sequence shown here is derived from an EMBL/GenBank/DDBJ whole genome shotgun (WGS) entry which is preliminary data.</text>
</comment>
<dbReference type="EC" id="2.7.1.15" evidence="9"/>